<protein>
    <recommendedName>
        <fullName evidence="2">Nucleocapsid protein</fullName>
    </recommendedName>
</protein>
<evidence type="ECO:0008006" key="2">
    <source>
        <dbReference type="Google" id="ProtNLM"/>
    </source>
</evidence>
<proteinExistence type="predicted"/>
<evidence type="ECO:0000313" key="1">
    <source>
        <dbReference type="EMBL" id="XCD07414.1"/>
    </source>
</evidence>
<reference evidence="1" key="1">
    <citation type="submission" date="2024-03" db="EMBL/GenBank/DDBJ databases">
        <title>Diverse circular DNA viruses in blood, oral, and fecal samples of captive lemurs.</title>
        <authorList>
            <person name="Paietta E.N."/>
            <person name="Kraberger S."/>
            <person name="Lund M.C."/>
            <person name="Custer J.M."/>
            <person name="Vargas K.M."/>
            <person name="Ehmke E.E."/>
            <person name="Yoder A.D."/>
            <person name="Varsani A."/>
        </authorList>
    </citation>
    <scope>NUCLEOTIDE SEQUENCE</scope>
    <source>
        <strain evidence="1">Duke_28FF_219</strain>
    </source>
</reference>
<accession>A0AAU8B502</accession>
<organism evidence="1">
    <name type="scientific">Dulem virus 34</name>
    <dbReference type="NCBI Taxonomy" id="3145752"/>
    <lineage>
        <taxon>Viruses</taxon>
        <taxon>Duplodnaviria</taxon>
        <taxon>Heunggongvirae</taxon>
        <taxon>Uroviricota</taxon>
        <taxon>Caudoviricetes</taxon>
    </lineage>
</organism>
<dbReference type="EMBL" id="PP511788">
    <property type="protein sequence ID" value="XCD07414.1"/>
    <property type="molecule type" value="Genomic_DNA"/>
</dbReference>
<name>A0AAU8B502_9CAUD</name>
<sequence length="123" mass="13700">MKLDKTFSRELLQINGDGSREAKFAFLSPAKAAARELSTPAVASIFPDVVRKYGRTAVAVCLASTILQRQDRLLSSTVQWAREVMRLWTNRPNNTGCVSIDDGLHPTRIEEYAGSFIRLTSEI</sequence>